<evidence type="ECO:0000313" key="2">
    <source>
        <dbReference type="Proteomes" id="UP001237207"/>
    </source>
</evidence>
<dbReference type="InterPro" id="IPR005585">
    <property type="entry name" value="DUF327"/>
</dbReference>
<sequence>MKINQDLRVGVDQVRSEHKHFANNKNQFGLLVQEHDQKMKTEQLGKLLGDIEGAGNRLARSRTFQDLAKYKTLVKRFIRETVEYGMGLKQSHTWNHFGEGRQLKTVEKIDEKLIELTDTMMNKEKKSMDILEQIGEIKGLLINLYT</sequence>
<comment type="caution">
    <text evidence="1">The sequence shown here is derived from an EMBL/GenBank/DDBJ whole genome shotgun (WGS) entry which is preliminary data.</text>
</comment>
<name>A0AAJ1T0F4_9BACI</name>
<dbReference type="Pfam" id="PF03885">
    <property type="entry name" value="DUF327"/>
    <property type="match status" value="1"/>
</dbReference>
<organism evidence="1 2">
    <name type="scientific">Oikeobacillus pervagus</name>
    <dbReference type="NCBI Taxonomy" id="1325931"/>
    <lineage>
        <taxon>Bacteria</taxon>
        <taxon>Bacillati</taxon>
        <taxon>Bacillota</taxon>
        <taxon>Bacilli</taxon>
        <taxon>Bacillales</taxon>
        <taxon>Bacillaceae</taxon>
        <taxon>Oikeobacillus</taxon>
    </lineage>
</organism>
<dbReference type="EMBL" id="JAUSUC010000039">
    <property type="protein sequence ID" value="MDQ0216218.1"/>
    <property type="molecule type" value="Genomic_DNA"/>
</dbReference>
<gene>
    <name evidence="1" type="ORF">J2S13_002658</name>
</gene>
<proteinExistence type="predicted"/>
<keyword evidence="2" id="KW-1185">Reference proteome</keyword>
<dbReference type="SUPFAM" id="SSF158397">
    <property type="entry name" value="TM1646-like"/>
    <property type="match status" value="1"/>
</dbReference>
<dbReference type="InterPro" id="IPR024042">
    <property type="entry name" value="TM1646-like_dom_sf"/>
</dbReference>
<reference evidence="1" key="1">
    <citation type="submission" date="2023-07" db="EMBL/GenBank/DDBJ databases">
        <title>Genomic Encyclopedia of Type Strains, Phase IV (KMG-IV): sequencing the most valuable type-strain genomes for metagenomic binning, comparative biology and taxonomic classification.</title>
        <authorList>
            <person name="Goeker M."/>
        </authorList>
    </citation>
    <scope>NUCLEOTIDE SEQUENCE</scope>
    <source>
        <strain evidence="1">DSM 23947</strain>
    </source>
</reference>
<accession>A0AAJ1T0F4</accession>
<evidence type="ECO:0000313" key="1">
    <source>
        <dbReference type="EMBL" id="MDQ0216218.1"/>
    </source>
</evidence>
<dbReference type="Proteomes" id="UP001237207">
    <property type="component" value="Unassembled WGS sequence"/>
</dbReference>
<dbReference type="RefSeq" id="WP_307258220.1">
    <property type="nucleotide sequence ID" value="NZ_JAUSUC010000039.1"/>
</dbReference>
<protein>
    <submittedName>
        <fullName evidence="1">Uncharacterized protein YaaR (DUF327 family)</fullName>
    </submittedName>
</protein>
<dbReference type="AlphaFoldDB" id="A0AAJ1T0F4"/>
<dbReference type="Gene3D" id="1.20.120.490">
    <property type="entry name" value="Hypothetical protein TM1646-like domain"/>
    <property type="match status" value="1"/>
</dbReference>